<dbReference type="GO" id="GO:0004222">
    <property type="term" value="F:metalloendopeptidase activity"/>
    <property type="evidence" value="ECO:0007669"/>
    <property type="project" value="InterPro"/>
</dbReference>
<dbReference type="Proteomes" id="UP000539313">
    <property type="component" value="Unassembled WGS sequence"/>
</dbReference>
<evidence type="ECO:0000313" key="15">
    <source>
        <dbReference type="Proteomes" id="UP000539313"/>
    </source>
</evidence>
<evidence type="ECO:0000256" key="6">
    <source>
        <dbReference type="ARBA" id="ARBA00022723"/>
    </source>
</evidence>
<evidence type="ECO:0000256" key="9">
    <source>
        <dbReference type="ARBA" id="ARBA00022989"/>
    </source>
</evidence>
<evidence type="ECO:0000256" key="3">
    <source>
        <dbReference type="ARBA" id="ARBA00022475"/>
    </source>
</evidence>
<dbReference type="GO" id="GO:0006508">
    <property type="term" value="P:proteolysis"/>
    <property type="evidence" value="ECO:0007669"/>
    <property type="project" value="UniProtKB-KW"/>
</dbReference>
<comment type="cofactor">
    <cofactor evidence="1">
        <name>Zn(2+)</name>
        <dbReference type="ChEBI" id="CHEBI:29105"/>
    </cofactor>
</comment>
<reference evidence="14 15" key="1">
    <citation type="submission" date="2020-08" db="EMBL/GenBank/DDBJ databases">
        <title>Sequencing the genomes of 1000 actinobacteria strains.</title>
        <authorList>
            <person name="Klenk H.-P."/>
        </authorList>
    </citation>
    <scope>NUCLEOTIDE SEQUENCE [LARGE SCALE GENOMIC DNA]</scope>
    <source>
        <strain evidence="14 15">DSM 45823</strain>
    </source>
</reference>
<dbReference type="AlphaFoldDB" id="A0A7W3RBX5"/>
<accession>A0A7W3RBX5</accession>
<sequence>MTSALRALLSVTMLAGFYVVAVLQLAAITGVTIWLAVVVNAFVAVKILGPALAVLYASVGAAMWRALRSRPQPPHGVPVAPQQAPALWSLVERLAGEVGTRMPDEIRLVPEVNAAVMEQSRLLGLIGGRRYMYVGLPLLQTMTVAQLASVLAHELGHYSGRHTRLGGVAYRGRLAIGGTISRLGPYNVAGWVFKAYARLYLLVDNAVSRRQEYEADRASVRVAGREVAADALRGLPALDAAWGFFFARYVEPGWENGYVPDDLFAGFAHLVEARRAELAELRAREPEDTGSRWDTHPPVGARIATIMSLPDVPVTPDRRPAGVLIDLAGAGRAVQSAMLDIGDRTVLPWPEYVNAMMTAIVQKEADAIFRRVARILPGHSGPLTLAHVFDIVSGGPQPLRLIGEQLFPEATRREAAALFAGPLETLIRLAALRSGTAFWRLSWTGPAEFVDRNGAPADYEEIAKLAVSSPQGTAEAARRLESMGIVLKSAAQIATTATADGSDVLAGLANIKIDDVEHDVIVLTKGLVLIPDPGKADKGKKRLHQILGSTTPEALAAQYRFLPYEDITDTEVTREVPTRATITLHDGRTLAVQERWNSEFATKNSRDVFLKVLGELRS</sequence>
<comment type="caution">
    <text evidence="14">The sequence shown here is derived from an EMBL/GenBank/DDBJ whole genome shotgun (WGS) entry which is preliminary data.</text>
</comment>
<dbReference type="PANTHER" id="PTHR43221:SF1">
    <property type="entry name" value="PROTEASE HTPX"/>
    <property type="match status" value="1"/>
</dbReference>
<feature type="domain" description="Peptidase M48" evidence="13">
    <location>
        <begin position="82"/>
        <end position="306"/>
    </location>
</feature>
<protein>
    <submittedName>
        <fullName evidence="14">Zn-dependent protease with chaperone function</fullName>
    </submittedName>
</protein>
<dbReference type="Gene3D" id="3.30.2010.10">
    <property type="entry name" value="Metalloproteases ('zincins'), catalytic domain"/>
    <property type="match status" value="1"/>
</dbReference>
<dbReference type="CDD" id="cd07328">
    <property type="entry name" value="M48_Ste24p_like"/>
    <property type="match status" value="1"/>
</dbReference>
<dbReference type="InterPro" id="IPR001915">
    <property type="entry name" value="Peptidase_M48"/>
</dbReference>
<evidence type="ECO:0000256" key="10">
    <source>
        <dbReference type="ARBA" id="ARBA00023049"/>
    </source>
</evidence>
<evidence type="ECO:0000256" key="12">
    <source>
        <dbReference type="SAM" id="Phobius"/>
    </source>
</evidence>
<keyword evidence="8" id="KW-0862">Zinc</keyword>
<name>A0A7W3RBX5_9ACTN</name>
<keyword evidence="10" id="KW-0482">Metalloprotease</keyword>
<dbReference type="GO" id="GO:0046872">
    <property type="term" value="F:metal ion binding"/>
    <property type="evidence" value="ECO:0007669"/>
    <property type="project" value="UniProtKB-KW"/>
</dbReference>
<feature type="transmembrane region" description="Helical" evidence="12">
    <location>
        <begin position="7"/>
        <end position="27"/>
    </location>
</feature>
<evidence type="ECO:0000259" key="13">
    <source>
        <dbReference type="Pfam" id="PF01435"/>
    </source>
</evidence>
<keyword evidence="4 14" id="KW-0645">Protease</keyword>
<evidence type="ECO:0000256" key="5">
    <source>
        <dbReference type="ARBA" id="ARBA00022692"/>
    </source>
</evidence>
<evidence type="ECO:0000313" key="14">
    <source>
        <dbReference type="EMBL" id="MBA9007366.1"/>
    </source>
</evidence>
<proteinExistence type="predicted"/>
<keyword evidence="15" id="KW-1185">Reference proteome</keyword>
<evidence type="ECO:0000256" key="11">
    <source>
        <dbReference type="ARBA" id="ARBA00023136"/>
    </source>
</evidence>
<keyword evidence="6" id="KW-0479">Metal-binding</keyword>
<keyword evidence="9 12" id="KW-1133">Transmembrane helix</keyword>
<comment type="subcellular location">
    <subcellularLocation>
        <location evidence="2">Cell membrane</location>
        <topology evidence="2">Multi-pass membrane protein</topology>
    </subcellularLocation>
</comment>
<keyword evidence="11 12" id="KW-0472">Membrane</keyword>
<keyword evidence="3" id="KW-1003">Cell membrane</keyword>
<evidence type="ECO:0000256" key="7">
    <source>
        <dbReference type="ARBA" id="ARBA00022801"/>
    </source>
</evidence>
<evidence type="ECO:0000256" key="1">
    <source>
        <dbReference type="ARBA" id="ARBA00001947"/>
    </source>
</evidence>
<gene>
    <name evidence="14" type="ORF">HNR21_006248</name>
</gene>
<dbReference type="InterPro" id="IPR050083">
    <property type="entry name" value="HtpX_protease"/>
</dbReference>
<dbReference type="GO" id="GO:0005886">
    <property type="term" value="C:plasma membrane"/>
    <property type="evidence" value="ECO:0007669"/>
    <property type="project" value="UniProtKB-SubCell"/>
</dbReference>
<dbReference type="Pfam" id="PF01435">
    <property type="entry name" value="Peptidase_M48"/>
    <property type="match status" value="1"/>
</dbReference>
<keyword evidence="7" id="KW-0378">Hydrolase</keyword>
<dbReference type="PANTHER" id="PTHR43221">
    <property type="entry name" value="PROTEASE HTPX"/>
    <property type="match status" value="1"/>
</dbReference>
<dbReference type="RefSeq" id="WP_182707966.1">
    <property type="nucleotide sequence ID" value="NZ_JACJII010000001.1"/>
</dbReference>
<keyword evidence="5 12" id="KW-0812">Transmembrane</keyword>
<evidence type="ECO:0000256" key="2">
    <source>
        <dbReference type="ARBA" id="ARBA00004651"/>
    </source>
</evidence>
<evidence type="ECO:0000256" key="4">
    <source>
        <dbReference type="ARBA" id="ARBA00022670"/>
    </source>
</evidence>
<organism evidence="14 15">
    <name type="scientific">Thermomonospora cellulosilytica</name>
    <dbReference type="NCBI Taxonomy" id="1411118"/>
    <lineage>
        <taxon>Bacteria</taxon>
        <taxon>Bacillati</taxon>
        <taxon>Actinomycetota</taxon>
        <taxon>Actinomycetes</taxon>
        <taxon>Streptosporangiales</taxon>
        <taxon>Thermomonosporaceae</taxon>
        <taxon>Thermomonospora</taxon>
    </lineage>
</organism>
<evidence type="ECO:0000256" key="8">
    <source>
        <dbReference type="ARBA" id="ARBA00022833"/>
    </source>
</evidence>
<dbReference type="EMBL" id="JACJII010000001">
    <property type="protein sequence ID" value="MBA9007366.1"/>
    <property type="molecule type" value="Genomic_DNA"/>
</dbReference>
<feature type="transmembrane region" description="Helical" evidence="12">
    <location>
        <begin position="33"/>
        <end position="59"/>
    </location>
</feature>